<dbReference type="EMBL" id="JBHFFA010000007">
    <property type="protein sequence ID" value="KAL2613171.1"/>
    <property type="molecule type" value="Genomic_DNA"/>
</dbReference>
<gene>
    <name evidence="1" type="ORF">R1flu_024863</name>
</gene>
<evidence type="ECO:0000313" key="2">
    <source>
        <dbReference type="Proteomes" id="UP001605036"/>
    </source>
</evidence>
<keyword evidence="2" id="KW-1185">Reference proteome</keyword>
<dbReference type="Proteomes" id="UP001605036">
    <property type="component" value="Unassembled WGS sequence"/>
</dbReference>
<name>A0ABD1XZ40_9MARC</name>
<evidence type="ECO:0008006" key="3">
    <source>
        <dbReference type="Google" id="ProtNLM"/>
    </source>
</evidence>
<reference evidence="1 2" key="1">
    <citation type="submission" date="2024-09" db="EMBL/GenBank/DDBJ databases">
        <title>Chromosome-scale assembly of Riccia fluitans.</title>
        <authorList>
            <person name="Paukszto L."/>
            <person name="Sawicki J."/>
            <person name="Karawczyk K."/>
            <person name="Piernik-Szablinska J."/>
            <person name="Szczecinska M."/>
            <person name="Mazdziarz M."/>
        </authorList>
    </citation>
    <scope>NUCLEOTIDE SEQUENCE [LARGE SCALE GENOMIC DNA]</scope>
    <source>
        <strain evidence="1">Rf_01</strain>
        <tissue evidence="1">Aerial parts of the thallus</tissue>
    </source>
</reference>
<accession>A0ABD1XZ40</accession>
<protein>
    <recommendedName>
        <fullName evidence="3">Secreted protein</fullName>
    </recommendedName>
</protein>
<proteinExistence type="predicted"/>
<comment type="caution">
    <text evidence="1">The sequence shown here is derived from an EMBL/GenBank/DDBJ whole genome shotgun (WGS) entry which is preliminary data.</text>
</comment>
<sequence length="72" mass="8140">MLRRKECSFQVVRILPFIFACQWPFHSTEALDLTGLKVGKKSLLGQQTMIPGEPGRNCSVFRRGSGRIQSTE</sequence>
<organism evidence="1 2">
    <name type="scientific">Riccia fluitans</name>
    <dbReference type="NCBI Taxonomy" id="41844"/>
    <lineage>
        <taxon>Eukaryota</taxon>
        <taxon>Viridiplantae</taxon>
        <taxon>Streptophyta</taxon>
        <taxon>Embryophyta</taxon>
        <taxon>Marchantiophyta</taxon>
        <taxon>Marchantiopsida</taxon>
        <taxon>Marchantiidae</taxon>
        <taxon>Marchantiales</taxon>
        <taxon>Ricciaceae</taxon>
        <taxon>Riccia</taxon>
    </lineage>
</organism>
<evidence type="ECO:0000313" key="1">
    <source>
        <dbReference type="EMBL" id="KAL2613171.1"/>
    </source>
</evidence>
<dbReference type="AlphaFoldDB" id="A0ABD1XZ40"/>